<reference evidence="4" key="2">
    <citation type="submission" date="2024-08" db="UniProtKB">
        <authorList>
            <consortium name="EnsemblMetazoa"/>
        </authorList>
    </citation>
    <scope>IDENTIFICATION</scope>
</reference>
<dbReference type="AlphaFoldDB" id="A0AAR5P7W7"/>
<dbReference type="GO" id="GO:0004383">
    <property type="term" value="F:guanylate cyclase activity"/>
    <property type="evidence" value="ECO:0007669"/>
    <property type="project" value="TreeGrafter"/>
</dbReference>
<evidence type="ECO:0000256" key="2">
    <source>
        <dbReference type="SAM" id="Coils"/>
    </source>
</evidence>
<reference evidence="5" key="1">
    <citation type="journal article" date="2013" name="Genome Biol.">
        <title>Draft genome of the mountain pine beetle, Dendroctonus ponderosae Hopkins, a major forest pest.</title>
        <authorList>
            <person name="Keeling C.I."/>
            <person name="Yuen M.M."/>
            <person name="Liao N.Y."/>
            <person name="Docking T.R."/>
            <person name="Chan S.K."/>
            <person name="Taylor G.A."/>
            <person name="Palmquist D.L."/>
            <person name="Jackman S.D."/>
            <person name="Nguyen A."/>
            <person name="Li M."/>
            <person name="Henderson H."/>
            <person name="Janes J.K."/>
            <person name="Zhao Y."/>
            <person name="Pandoh P."/>
            <person name="Moore R."/>
            <person name="Sperling F.A."/>
            <person name="Huber D.P."/>
            <person name="Birol I."/>
            <person name="Jones S.J."/>
            <person name="Bohlmann J."/>
        </authorList>
    </citation>
    <scope>NUCLEOTIDE SEQUENCE</scope>
</reference>
<dbReference type="SUPFAM" id="SSF55073">
    <property type="entry name" value="Nucleotide cyclase"/>
    <property type="match status" value="1"/>
</dbReference>
<feature type="domain" description="Guanylate cyclase" evidence="3">
    <location>
        <begin position="47"/>
        <end position="90"/>
    </location>
</feature>
<dbReference type="InterPro" id="IPR029787">
    <property type="entry name" value="Nucleotide_cyclase"/>
</dbReference>
<dbReference type="PANTHER" id="PTHR45655:SF6">
    <property type="entry name" value="HEAD-SPECIFIC GUANYLATE CYCLASE"/>
    <property type="match status" value="1"/>
</dbReference>
<organism evidence="4 5">
    <name type="scientific">Dendroctonus ponderosae</name>
    <name type="common">Mountain pine beetle</name>
    <dbReference type="NCBI Taxonomy" id="77166"/>
    <lineage>
        <taxon>Eukaryota</taxon>
        <taxon>Metazoa</taxon>
        <taxon>Ecdysozoa</taxon>
        <taxon>Arthropoda</taxon>
        <taxon>Hexapoda</taxon>
        <taxon>Insecta</taxon>
        <taxon>Pterygota</taxon>
        <taxon>Neoptera</taxon>
        <taxon>Endopterygota</taxon>
        <taxon>Coleoptera</taxon>
        <taxon>Polyphaga</taxon>
        <taxon>Cucujiformia</taxon>
        <taxon>Curculionidae</taxon>
        <taxon>Scolytinae</taxon>
        <taxon>Dendroctonus</taxon>
    </lineage>
</organism>
<protein>
    <recommendedName>
        <fullName evidence="3">Guanylate cyclase domain-containing protein</fullName>
    </recommendedName>
</protein>
<keyword evidence="5" id="KW-1185">Reference proteome</keyword>
<dbReference type="EnsemblMetazoa" id="XM_019901403.1">
    <property type="protein sequence ID" value="XP_019756962.1"/>
    <property type="gene ID" value="LOC109535489"/>
</dbReference>
<dbReference type="GO" id="GO:0070482">
    <property type="term" value="P:response to oxygen levels"/>
    <property type="evidence" value="ECO:0007669"/>
    <property type="project" value="TreeGrafter"/>
</dbReference>
<evidence type="ECO:0000256" key="1">
    <source>
        <dbReference type="ARBA" id="ARBA00023239"/>
    </source>
</evidence>
<evidence type="ECO:0000259" key="3">
    <source>
        <dbReference type="PROSITE" id="PS50125"/>
    </source>
</evidence>
<dbReference type="GO" id="GO:0008074">
    <property type="term" value="C:guanylate cyclase complex, soluble"/>
    <property type="evidence" value="ECO:0007669"/>
    <property type="project" value="TreeGrafter"/>
</dbReference>
<dbReference type="Proteomes" id="UP000019118">
    <property type="component" value="Unassembled WGS sequence"/>
</dbReference>
<accession>A0AAR5P7W7</accession>
<dbReference type="PROSITE" id="PS50125">
    <property type="entry name" value="GUANYLATE_CYCLASE_2"/>
    <property type="match status" value="1"/>
</dbReference>
<proteinExistence type="predicted"/>
<dbReference type="PANTHER" id="PTHR45655">
    <property type="entry name" value="GUANYLATE CYCLASE SOLUBLE SUBUNIT BETA-2"/>
    <property type="match status" value="1"/>
</dbReference>
<dbReference type="GO" id="GO:0019934">
    <property type="term" value="P:cGMP-mediated signaling"/>
    <property type="evidence" value="ECO:0007669"/>
    <property type="project" value="TreeGrafter"/>
</dbReference>
<dbReference type="Pfam" id="PF00211">
    <property type="entry name" value="Guanylate_cyc"/>
    <property type="match status" value="1"/>
</dbReference>
<keyword evidence="1" id="KW-0456">Lyase</keyword>
<feature type="coiled-coil region" evidence="2">
    <location>
        <begin position="90"/>
        <end position="117"/>
    </location>
</feature>
<dbReference type="Gene3D" id="3.30.70.1230">
    <property type="entry name" value="Nucleotide cyclase"/>
    <property type="match status" value="1"/>
</dbReference>
<keyword evidence="2" id="KW-0175">Coiled coil</keyword>
<dbReference type="InterPro" id="IPR001054">
    <property type="entry name" value="A/G_cyclase"/>
</dbReference>
<sequence length="136" mass="15621">MAFSTICLKINIASMNLELKGQMVHCPESDSILFRETIEAKTHEDVTMLFSDIVGFTSICSTATPMMVINMLQDLYNQFDVYCGQIDVYKDGLRRRMDKLKSSIEEGNRAVDKEREKNVSLLHLIFPPDIAKRLWL</sequence>
<evidence type="ECO:0000313" key="5">
    <source>
        <dbReference type="Proteomes" id="UP000019118"/>
    </source>
</evidence>
<evidence type="ECO:0000313" key="4">
    <source>
        <dbReference type="EnsemblMetazoa" id="XP_019756962.1"/>
    </source>
</evidence>
<name>A0AAR5P7W7_DENPD</name>